<comment type="subunit">
    <text evidence="8">Oligomerizes as a right-handed, spiral filament on DNA at oriC.</text>
</comment>
<feature type="region of interest" description="Domain I, interacts with DnaA modulators" evidence="8">
    <location>
        <begin position="1"/>
        <end position="95"/>
    </location>
</feature>
<comment type="subcellular location">
    <subcellularLocation>
        <location evidence="8">Cytoplasm</location>
    </subcellularLocation>
</comment>
<feature type="binding site" evidence="8">
    <location>
        <position position="169"/>
    </location>
    <ligand>
        <name>ATP</name>
        <dbReference type="ChEBI" id="CHEBI:30616"/>
    </ligand>
</feature>
<dbReference type="InterPro" id="IPR027417">
    <property type="entry name" value="P-loop_NTPase"/>
</dbReference>
<keyword evidence="6 8" id="KW-0446">Lipid-binding</keyword>
<organism evidence="14 15">
    <name type="scientific">Candidatus Uhrbacteria bacterium RIFCSPHIGHO2_02_FULL_60_10</name>
    <dbReference type="NCBI Taxonomy" id="1802392"/>
    <lineage>
        <taxon>Bacteria</taxon>
        <taxon>Candidatus Uhriibacteriota</taxon>
    </lineage>
</organism>
<dbReference type="CDD" id="cd00009">
    <property type="entry name" value="AAA"/>
    <property type="match status" value="1"/>
</dbReference>
<dbReference type="InterPro" id="IPR001957">
    <property type="entry name" value="Chromosome_initiator_DnaA"/>
</dbReference>
<evidence type="ECO:0000256" key="4">
    <source>
        <dbReference type="ARBA" id="ARBA00022741"/>
    </source>
</evidence>
<keyword evidence="3 8" id="KW-0235">DNA replication</keyword>
<evidence type="ECO:0000256" key="8">
    <source>
        <dbReference type="HAMAP-Rule" id="MF_00377"/>
    </source>
</evidence>
<dbReference type="GO" id="GO:0008289">
    <property type="term" value="F:lipid binding"/>
    <property type="evidence" value="ECO:0007669"/>
    <property type="project" value="UniProtKB-KW"/>
</dbReference>
<dbReference type="InterPro" id="IPR013159">
    <property type="entry name" value="DnaA_C"/>
</dbReference>
<dbReference type="GO" id="GO:0005524">
    <property type="term" value="F:ATP binding"/>
    <property type="evidence" value="ECO:0007669"/>
    <property type="project" value="UniProtKB-UniRule"/>
</dbReference>
<keyword evidence="4 8" id="KW-0547">Nucleotide-binding</keyword>
<evidence type="ECO:0000256" key="5">
    <source>
        <dbReference type="ARBA" id="ARBA00022840"/>
    </source>
</evidence>
<comment type="domain">
    <text evidence="8">Domain I is involved in oligomerization and binding regulators, domain II is flexibile and of varying length in different bacteria, domain III forms the AAA+ region, while domain IV binds dsDNA.</text>
</comment>
<dbReference type="Pfam" id="PF08299">
    <property type="entry name" value="Bac_DnaA_C"/>
    <property type="match status" value="1"/>
</dbReference>
<dbReference type="SUPFAM" id="SSF52540">
    <property type="entry name" value="P-loop containing nucleoside triphosphate hydrolases"/>
    <property type="match status" value="1"/>
</dbReference>
<dbReference type="InterPro" id="IPR003593">
    <property type="entry name" value="AAA+_ATPase"/>
</dbReference>
<dbReference type="Gene3D" id="3.40.50.300">
    <property type="entry name" value="P-loop containing nucleotide triphosphate hydrolases"/>
    <property type="match status" value="1"/>
</dbReference>
<dbReference type="CDD" id="cd06571">
    <property type="entry name" value="Bac_DnaA_C"/>
    <property type="match status" value="1"/>
</dbReference>
<dbReference type="HAMAP" id="MF_00377">
    <property type="entry name" value="DnaA_bact"/>
    <property type="match status" value="1"/>
</dbReference>
<dbReference type="GO" id="GO:0005737">
    <property type="term" value="C:cytoplasm"/>
    <property type="evidence" value="ECO:0007669"/>
    <property type="project" value="UniProtKB-SubCell"/>
</dbReference>
<dbReference type="InterPro" id="IPR013317">
    <property type="entry name" value="DnaA_dom"/>
</dbReference>
<gene>
    <name evidence="8" type="primary">dnaA</name>
    <name evidence="14" type="ORF">A3C96_01960</name>
</gene>
<evidence type="ECO:0000259" key="12">
    <source>
        <dbReference type="SMART" id="SM00382"/>
    </source>
</evidence>
<feature type="domain" description="Chromosomal replication initiator DnaA C-terminal" evidence="13">
    <location>
        <begin position="370"/>
        <end position="439"/>
    </location>
</feature>
<dbReference type="GO" id="GO:0006270">
    <property type="term" value="P:DNA replication initiation"/>
    <property type="evidence" value="ECO:0007669"/>
    <property type="project" value="UniProtKB-UniRule"/>
</dbReference>
<evidence type="ECO:0000256" key="9">
    <source>
        <dbReference type="NCBIfam" id="TIGR00362"/>
    </source>
</evidence>
<evidence type="ECO:0000313" key="14">
    <source>
        <dbReference type="EMBL" id="OGL74536.1"/>
    </source>
</evidence>
<dbReference type="Proteomes" id="UP000177088">
    <property type="component" value="Unassembled WGS sequence"/>
</dbReference>
<evidence type="ECO:0000256" key="10">
    <source>
        <dbReference type="RuleBase" id="RU000577"/>
    </source>
</evidence>
<accession>A0A1F7U8F3</accession>
<dbReference type="FunFam" id="3.40.50.300:FF:000668">
    <property type="entry name" value="Chromosomal replication initiator protein DnaA"/>
    <property type="match status" value="1"/>
</dbReference>
<comment type="similarity">
    <text evidence="1 8 11">Belongs to the DnaA family.</text>
</comment>
<dbReference type="EMBL" id="MGEA01000017">
    <property type="protein sequence ID" value="OGL74536.1"/>
    <property type="molecule type" value="Genomic_DNA"/>
</dbReference>
<dbReference type="PANTHER" id="PTHR30050:SF2">
    <property type="entry name" value="CHROMOSOMAL REPLICATION INITIATOR PROTEIN DNAA"/>
    <property type="match status" value="1"/>
</dbReference>
<dbReference type="GO" id="GO:0006275">
    <property type="term" value="P:regulation of DNA replication"/>
    <property type="evidence" value="ECO:0007669"/>
    <property type="project" value="UniProtKB-UniRule"/>
</dbReference>
<keyword evidence="7 8" id="KW-0238">DNA-binding</keyword>
<feature type="domain" description="AAA+ ATPase" evidence="12">
    <location>
        <begin position="158"/>
        <end position="289"/>
    </location>
</feature>
<protein>
    <recommendedName>
        <fullName evidence="8 9">Chromosomal replication initiator protein DnaA</fullName>
    </recommendedName>
</protein>
<dbReference type="PRINTS" id="PR00051">
    <property type="entry name" value="DNAA"/>
</dbReference>
<proteinExistence type="inferred from homology"/>
<keyword evidence="5 8" id="KW-0067">ATP-binding</keyword>
<dbReference type="InterPro" id="IPR024633">
    <property type="entry name" value="DnaA_N_dom"/>
</dbReference>
<dbReference type="SMART" id="SM00382">
    <property type="entry name" value="AAA"/>
    <property type="match status" value="1"/>
</dbReference>
<sequence>MNTHEIWQAVLGELELTLSKANFTTWFKNTYISNFESERVVISVPNTFTKAWLEKKYNPAILKSIQTVSANRVKEIIYKVDIRPPAKPLIQSQAAVAGGIGTVTVLAPMTTESGSGKRELTGESKINPKYTFESFIVGKGSELAHAAAIAVSQNIGTKYNPLFIYGGVGLGKTHLLQAIGNDLLRASPAARVLYKTCEQFTNDFIHAVRNGRAKEFKDIYRTVDLLLIDDIQFLTGKDGTQEEFFHTFNALHEANRQVVMTSDRPPKQIPALEHRLISRFEWGMMADISSPDFETRIAILETKCKERNYDIDSEIVRYIATVVQSNVRELEGALNKIIAYHQFKNARPTLEGTKVLLSSFGPSQAKKNVTPKHIVTTVSAYYDVTAEEMVGKCREKRLAFPRQIIMFLMREEIGSSFPSIGHELGGRDHTTAMHACNKIRGELDNSPKLRQDIDLIKQRLYNA</sequence>
<dbReference type="PANTHER" id="PTHR30050">
    <property type="entry name" value="CHROMOSOMAL REPLICATION INITIATOR PROTEIN DNAA"/>
    <property type="match status" value="1"/>
</dbReference>
<feature type="binding site" evidence="8">
    <location>
        <position position="172"/>
    </location>
    <ligand>
        <name>ATP</name>
        <dbReference type="ChEBI" id="CHEBI:30616"/>
    </ligand>
</feature>
<evidence type="ECO:0000256" key="11">
    <source>
        <dbReference type="RuleBase" id="RU004227"/>
    </source>
</evidence>
<comment type="caution">
    <text evidence="14">The sequence shown here is derived from an EMBL/GenBank/DDBJ whole genome shotgun (WGS) entry which is preliminary data.</text>
</comment>
<evidence type="ECO:0000256" key="3">
    <source>
        <dbReference type="ARBA" id="ARBA00022705"/>
    </source>
</evidence>
<evidence type="ECO:0000256" key="7">
    <source>
        <dbReference type="ARBA" id="ARBA00023125"/>
    </source>
</evidence>
<dbReference type="SUPFAM" id="SSF48295">
    <property type="entry name" value="TrpR-like"/>
    <property type="match status" value="1"/>
</dbReference>
<dbReference type="GO" id="GO:0003688">
    <property type="term" value="F:DNA replication origin binding"/>
    <property type="evidence" value="ECO:0007669"/>
    <property type="project" value="UniProtKB-UniRule"/>
</dbReference>
<dbReference type="Pfam" id="PF11638">
    <property type="entry name" value="DnaA_N"/>
    <property type="match status" value="1"/>
</dbReference>
<evidence type="ECO:0000259" key="13">
    <source>
        <dbReference type="SMART" id="SM00760"/>
    </source>
</evidence>
<dbReference type="GO" id="GO:0005886">
    <property type="term" value="C:plasma membrane"/>
    <property type="evidence" value="ECO:0007669"/>
    <property type="project" value="TreeGrafter"/>
</dbReference>
<evidence type="ECO:0000256" key="1">
    <source>
        <dbReference type="ARBA" id="ARBA00006583"/>
    </source>
</evidence>
<name>A0A1F7U8F3_9BACT</name>
<dbReference type="InterPro" id="IPR020591">
    <property type="entry name" value="Chromosome_initiator_DnaA-like"/>
</dbReference>
<evidence type="ECO:0000256" key="6">
    <source>
        <dbReference type="ARBA" id="ARBA00023121"/>
    </source>
</evidence>
<dbReference type="NCBIfam" id="TIGR00362">
    <property type="entry name" value="DnaA"/>
    <property type="match status" value="1"/>
</dbReference>
<feature type="binding site" evidence="8">
    <location>
        <position position="171"/>
    </location>
    <ligand>
        <name>ATP</name>
        <dbReference type="ChEBI" id="CHEBI:30616"/>
    </ligand>
</feature>
<dbReference type="Gene3D" id="1.10.1750.10">
    <property type="match status" value="1"/>
</dbReference>
<comment type="caution">
    <text evidence="8">Lacks conserved residue(s) required for the propagation of feature annotation.</text>
</comment>
<dbReference type="Gene3D" id="3.30.300.180">
    <property type="match status" value="1"/>
</dbReference>
<reference evidence="14 15" key="1">
    <citation type="journal article" date="2016" name="Nat. Commun.">
        <title>Thousands of microbial genomes shed light on interconnected biogeochemical processes in an aquifer system.</title>
        <authorList>
            <person name="Anantharaman K."/>
            <person name="Brown C.T."/>
            <person name="Hug L.A."/>
            <person name="Sharon I."/>
            <person name="Castelle C.J."/>
            <person name="Probst A.J."/>
            <person name="Thomas B.C."/>
            <person name="Singh A."/>
            <person name="Wilkins M.J."/>
            <person name="Karaoz U."/>
            <person name="Brodie E.L."/>
            <person name="Williams K.H."/>
            <person name="Hubbard S.S."/>
            <person name="Banfield J.F."/>
        </authorList>
    </citation>
    <scope>NUCLEOTIDE SEQUENCE [LARGE SCALE GENOMIC DNA]</scope>
</reference>
<dbReference type="AlphaFoldDB" id="A0A1F7U8F3"/>
<dbReference type="Gene3D" id="1.10.8.60">
    <property type="match status" value="1"/>
</dbReference>
<feature type="region of interest" description="Domain III, AAA+ region" evidence="8">
    <location>
        <begin position="125"/>
        <end position="341"/>
    </location>
</feature>
<comment type="function">
    <text evidence="8 10">Plays an essential role in the initiation and regulation of chromosomal replication. ATP-DnaA binds to the origin of replication (oriC) to initiate formation of the DNA replication initiation complex once per cell cycle. Binds the DnaA box (a 9 base pair repeat at the origin) and separates the double-stranded (ds)DNA. Forms a right-handed helical filament on oriC DNA; dsDNA binds to the exterior of the filament while single-stranded (ss)DNA is stabiized in the filament's interior. The ATP-DnaA-oriC complex binds and stabilizes one strand of the AT-rich DNA unwinding element (DUE), permitting loading of DNA polymerase. After initiation quickly degrades to an ADP-DnaA complex that is not apt for DNA replication. Binds acidic phospholipids.</text>
</comment>
<dbReference type="Pfam" id="PF00308">
    <property type="entry name" value="Bac_DnaA"/>
    <property type="match status" value="1"/>
</dbReference>
<keyword evidence="2 8" id="KW-0963">Cytoplasm</keyword>
<evidence type="ECO:0000256" key="2">
    <source>
        <dbReference type="ARBA" id="ARBA00022490"/>
    </source>
</evidence>
<dbReference type="InterPro" id="IPR038454">
    <property type="entry name" value="DnaA_N_sf"/>
</dbReference>
<feature type="region of interest" description="Domain IV, binds dsDNA" evidence="8">
    <location>
        <begin position="342"/>
        <end position="463"/>
    </location>
</feature>
<dbReference type="SMART" id="SM00760">
    <property type="entry name" value="Bac_DnaA_C"/>
    <property type="match status" value="1"/>
</dbReference>
<dbReference type="InterPro" id="IPR010921">
    <property type="entry name" value="Trp_repressor/repl_initiator"/>
</dbReference>
<evidence type="ECO:0000313" key="15">
    <source>
        <dbReference type="Proteomes" id="UP000177088"/>
    </source>
</evidence>
<feature type="binding site" evidence="8">
    <location>
        <position position="173"/>
    </location>
    <ligand>
        <name>ATP</name>
        <dbReference type="ChEBI" id="CHEBI:30616"/>
    </ligand>
</feature>